<keyword evidence="2" id="KW-1185">Reference proteome</keyword>
<protein>
    <submittedName>
        <fullName evidence="1">Uncharacterized protein</fullName>
    </submittedName>
</protein>
<name>A0A9P6DWJ5_9AGAM</name>
<organism evidence="1 2">
    <name type="scientific">Hydnum rufescens UP504</name>
    <dbReference type="NCBI Taxonomy" id="1448309"/>
    <lineage>
        <taxon>Eukaryota</taxon>
        <taxon>Fungi</taxon>
        <taxon>Dikarya</taxon>
        <taxon>Basidiomycota</taxon>
        <taxon>Agaricomycotina</taxon>
        <taxon>Agaricomycetes</taxon>
        <taxon>Cantharellales</taxon>
        <taxon>Hydnaceae</taxon>
        <taxon>Hydnum</taxon>
    </lineage>
</organism>
<proteinExistence type="predicted"/>
<dbReference type="AlphaFoldDB" id="A0A9P6DWJ5"/>
<gene>
    <name evidence="1" type="ORF">BS47DRAFT_1344941</name>
</gene>
<dbReference type="OrthoDB" id="3217944at2759"/>
<sequence>MPFPIVPLPIVPLPIFPLPIFISSIDRDRTRINVGLKGGTWKRPDGTLLANIVAGVGGELGYIDINQVFHMEFTYAVQFVEDNKWGYVHGKGFSTPTEPPKTFYTLESDSVAAKGLTEQTLYASGQFKGELLDATNYAFVGAEGAESGLL</sequence>
<dbReference type="Proteomes" id="UP000886523">
    <property type="component" value="Unassembled WGS sequence"/>
</dbReference>
<accession>A0A9P6DWJ5</accession>
<comment type="caution">
    <text evidence="1">The sequence shown here is derived from an EMBL/GenBank/DDBJ whole genome shotgun (WGS) entry which is preliminary data.</text>
</comment>
<reference evidence="1" key="1">
    <citation type="journal article" date="2020" name="Nat. Commun.">
        <title>Large-scale genome sequencing of mycorrhizal fungi provides insights into the early evolution of symbiotic traits.</title>
        <authorList>
            <person name="Miyauchi S."/>
            <person name="Kiss E."/>
            <person name="Kuo A."/>
            <person name="Drula E."/>
            <person name="Kohler A."/>
            <person name="Sanchez-Garcia M."/>
            <person name="Morin E."/>
            <person name="Andreopoulos B."/>
            <person name="Barry K.W."/>
            <person name="Bonito G."/>
            <person name="Buee M."/>
            <person name="Carver A."/>
            <person name="Chen C."/>
            <person name="Cichocki N."/>
            <person name="Clum A."/>
            <person name="Culley D."/>
            <person name="Crous P.W."/>
            <person name="Fauchery L."/>
            <person name="Girlanda M."/>
            <person name="Hayes R.D."/>
            <person name="Keri Z."/>
            <person name="LaButti K."/>
            <person name="Lipzen A."/>
            <person name="Lombard V."/>
            <person name="Magnuson J."/>
            <person name="Maillard F."/>
            <person name="Murat C."/>
            <person name="Nolan M."/>
            <person name="Ohm R.A."/>
            <person name="Pangilinan J."/>
            <person name="Pereira M.F."/>
            <person name="Perotto S."/>
            <person name="Peter M."/>
            <person name="Pfister S."/>
            <person name="Riley R."/>
            <person name="Sitrit Y."/>
            <person name="Stielow J.B."/>
            <person name="Szollosi G."/>
            <person name="Zifcakova L."/>
            <person name="Stursova M."/>
            <person name="Spatafora J.W."/>
            <person name="Tedersoo L."/>
            <person name="Vaario L.M."/>
            <person name="Yamada A."/>
            <person name="Yan M."/>
            <person name="Wang P."/>
            <person name="Xu J."/>
            <person name="Bruns T."/>
            <person name="Baldrian P."/>
            <person name="Vilgalys R."/>
            <person name="Dunand C."/>
            <person name="Henrissat B."/>
            <person name="Grigoriev I.V."/>
            <person name="Hibbett D."/>
            <person name="Nagy L.G."/>
            <person name="Martin F.M."/>
        </authorList>
    </citation>
    <scope>NUCLEOTIDE SEQUENCE</scope>
    <source>
        <strain evidence="1">UP504</strain>
    </source>
</reference>
<evidence type="ECO:0000313" key="1">
    <source>
        <dbReference type="EMBL" id="KAF9512830.1"/>
    </source>
</evidence>
<dbReference type="EMBL" id="MU128981">
    <property type="protein sequence ID" value="KAF9512830.1"/>
    <property type="molecule type" value="Genomic_DNA"/>
</dbReference>
<evidence type="ECO:0000313" key="2">
    <source>
        <dbReference type="Proteomes" id="UP000886523"/>
    </source>
</evidence>